<feature type="binding site" evidence="3">
    <location>
        <position position="247"/>
    </location>
    <ligand>
        <name>a divalent metal cation</name>
        <dbReference type="ChEBI" id="CHEBI:60240"/>
    </ligand>
</feature>
<comment type="caution">
    <text evidence="5">The sequence shown here is derived from an EMBL/GenBank/DDBJ whole genome shotgun (WGS) entry which is preliminary data.</text>
</comment>
<feature type="binding site" evidence="3">
    <location>
        <position position="145"/>
    </location>
    <ligand>
        <name>substrate</name>
    </ligand>
</feature>
<dbReference type="InterPro" id="IPR005511">
    <property type="entry name" value="SMP-30"/>
</dbReference>
<dbReference type="InterPro" id="IPR051262">
    <property type="entry name" value="SMP-30/CGR1_Lactonase"/>
</dbReference>
<dbReference type="Gene3D" id="2.120.10.30">
    <property type="entry name" value="TolB, C-terminal domain"/>
    <property type="match status" value="1"/>
</dbReference>
<evidence type="ECO:0000256" key="3">
    <source>
        <dbReference type="PIRSR" id="PIRSR605511-2"/>
    </source>
</evidence>
<reference evidence="5 6" key="1">
    <citation type="submission" date="2019-02" db="EMBL/GenBank/DDBJ databases">
        <title>Deep-cultivation of Planctomycetes and their phenomic and genomic characterization uncovers novel biology.</title>
        <authorList>
            <person name="Wiegand S."/>
            <person name="Jogler M."/>
            <person name="Boedeker C."/>
            <person name="Pinto D."/>
            <person name="Vollmers J."/>
            <person name="Rivas-Marin E."/>
            <person name="Kohn T."/>
            <person name="Peeters S.H."/>
            <person name="Heuer A."/>
            <person name="Rast P."/>
            <person name="Oberbeckmann S."/>
            <person name="Bunk B."/>
            <person name="Jeske O."/>
            <person name="Meyerdierks A."/>
            <person name="Storesund J.E."/>
            <person name="Kallscheuer N."/>
            <person name="Luecker S."/>
            <person name="Lage O.M."/>
            <person name="Pohl T."/>
            <person name="Merkel B.J."/>
            <person name="Hornburger P."/>
            <person name="Mueller R.-W."/>
            <person name="Bruemmer F."/>
            <person name="Labrenz M."/>
            <person name="Spormann A.M."/>
            <person name="Op Den Camp H."/>
            <person name="Overmann J."/>
            <person name="Amann R."/>
            <person name="Jetten M.S.M."/>
            <person name="Mascher T."/>
            <person name="Medema M.H."/>
            <person name="Devos D.P."/>
            <person name="Kaster A.-K."/>
            <person name="Ovreas L."/>
            <person name="Rohde M."/>
            <person name="Galperin M.Y."/>
            <person name="Jogler C."/>
        </authorList>
    </citation>
    <scope>NUCLEOTIDE SEQUENCE [LARGE SCALE GENOMIC DNA]</scope>
    <source>
        <strain evidence="5 6">Pan54</strain>
    </source>
</reference>
<keyword evidence="3" id="KW-0479">Metal-binding</keyword>
<dbReference type="EC" id="3.1.1.17" evidence="5"/>
<dbReference type="PRINTS" id="PR01790">
    <property type="entry name" value="SMP30FAMILY"/>
</dbReference>
<feature type="active site" description="Proton donor/acceptor" evidence="2">
    <location>
        <position position="247"/>
    </location>
</feature>
<dbReference type="RefSeq" id="WP_146504337.1">
    <property type="nucleotide sequence ID" value="NZ_SJPG01000001.1"/>
</dbReference>
<evidence type="ECO:0000259" key="4">
    <source>
        <dbReference type="Pfam" id="PF08450"/>
    </source>
</evidence>
<comment type="cofactor">
    <cofactor evidence="3">
        <name>Zn(2+)</name>
        <dbReference type="ChEBI" id="CHEBI:29105"/>
    </cofactor>
    <text evidence="3">Binds 1 divalent metal cation per subunit.</text>
</comment>
<sequence>MKSMEMLKSGLLSCITSTLVVPVVLTSLLSASAMAGEWDEILPPGSQVEKLAEGFKFTEGPAWHPEGFLLFTDIPNDRIVKFDANGKLSDFATPVGRCNGLMCDQQGFIYACQMGDGHVMKMDAKGKVLGYLVDTFNNDRMNGPNDLAIDSQGGMYFTDPYYGPEMELPQPMMAVYYIHPDGKTVRIIEDLERPNGVTISPDGKLLYVAEPNRGEVYRYSIQAPGQVTAGHLIYKGDPEIDGNGGPDGMTHDIHGNLYATYDGIVVLNPAGDLIGRIATPEKPANCTFGGPENKTLYITARTGLYKIELGVPGIALPKQGPELAEVTGIEPNLPGVPVMLAEEEKKETKTNDVNLGELTLSIPESWENQPPDNRLRLAQFSIPAAEGADGSAELVVFPPFGGSVDDNITRWINQFDSEGLELKLTQGTTEQGKYHMANIAGLYKKPDGPPFLRKTIDAPDHRMLAVILEIKDQGNYFLKLVGPQKTVDGVIEDFRKSFGADVKSEKEYKIAN</sequence>
<dbReference type="OrthoDB" id="272794at2"/>
<name>A0A5C5XIF9_9PLAN</name>
<dbReference type="EMBL" id="SJPG01000001">
    <property type="protein sequence ID" value="TWT62489.1"/>
    <property type="molecule type" value="Genomic_DNA"/>
</dbReference>
<evidence type="ECO:0000256" key="1">
    <source>
        <dbReference type="ARBA" id="ARBA00022801"/>
    </source>
</evidence>
<dbReference type="Pfam" id="PF08450">
    <property type="entry name" value="SGL"/>
    <property type="match status" value="1"/>
</dbReference>
<keyword evidence="3" id="KW-0862">Zinc</keyword>
<dbReference type="GO" id="GO:0046872">
    <property type="term" value="F:metal ion binding"/>
    <property type="evidence" value="ECO:0007669"/>
    <property type="project" value="UniProtKB-KW"/>
</dbReference>
<dbReference type="Proteomes" id="UP000316095">
    <property type="component" value="Unassembled WGS sequence"/>
</dbReference>
<feature type="domain" description="SMP-30/Gluconolactonase/LRE-like region" evidence="4">
    <location>
        <begin position="57"/>
        <end position="300"/>
    </location>
</feature>
<evidence type="ECO:0000313" key="6">
    <source>
        <dbReference type="Proteomes" id="UP000316095"/>
    </source>
</evidence>
<dbReference type="InterPro" id="IPR011042">
    <property type="entry name" value="6-blade_b-propeller_TolB-like"/>
</dbReference>
<dbReference type="PANTHER" id="PTHR47572">
    <property type="entry name" value="LIPOPROTEIN-RELATED"/>
    <property type="match status" value="1"/>
</dbReference>
<accession>A0A5C5XIF9</accession>
<evidence type="ECO:0000256" key="2">
    <source>
        <dbReference type="PIRSR" id="PIRSR605511-1"/>
    </source>
</evidence>
<gene>
    <name evidence="5" type="primary">gnl_2</name>
    <name evidence="5" type="ORF">Pan54_32310</name>
</gene>
<feature type="binding site" evidence="3">
    <location>
        <position position="59"/>
    </location>
    <ligand>
        <name>a divalent metal cation</name>
        <dbReference type="ChEBI" id="CHEBI:60240"/>
    </ligand>
</feature>
<proteinExistence type="predicted"/>
<evidence type="ECO:0000313" key="5">
    <source>
        <dbReference type="EMBL" id="TWT62489.1"/>
    </source>
</evidence>
<protein>
    <submittedName>
        <fullName evidence="5">Gluconolactonase</fullName>
        <ecNumber evidence="5">3.1.1.17</ecNumber>
    </submittedName>
</protein>
<keyword evidence="6" id="KW-1185">Reference proteome</keyword>
<organism evidence="5 6">
    <name type="scientific">Rubinisphaera italica</name>
    <dbReference type="NCBI Taxonomy" id="2527969"/>
    <lineage>
        <taxon>Bacteria</taxon>
        <taxon>Pseudomonadati</taxon>
        <taxon>Planctomycetota</taxon>
        <taxon>Planctomycetia</taxon>
        <taxon>Planctomycetales</taxon>
        <taxon>Planctomycetaceae</taxon>
        <taxon>Rubinisphaera</taxon>
    </lineage>
</organism>
<dbReference type="AlphaFoldDB" id="A0A5C5XIF9"/>
<feature type="binding site" evidence="3">
    <location>
        <position position="195"/>
    </location>
    <ligand>
        <name>a divalent metal cation</name>
        <dbReference type="ChEBI" id="CHEBI:60240"/>
    </ligand>
</feature>
<keyword evidence="1 5" id="KW-0378">Hydrolase</keyword>
<dbReference type="GO" id="GO:0004341">
    <property type="term" value="F:gluconolactonase activity"/>
    <property type="evidence" value="ECO:0007669"/>
    <property type="project" value="UniProtKB-EC"/>
</dbReference>
<dbReference type="PANTHER" id="PTHR47572:SF4">
    <property type="entry name" value="LACTONASE DRP35"/>
    <property type="match status" value="1"/>
</dbReference>
<dbReference type="SUPFAM" id="SSF63829">
    <property type="entry name" value="Calcium-dependent phosphotriesterase"/>
    <property type="match status" value="1"/>
</dbReference>
<dbReference type="InterPro" id="IPR013658">
    <property type="entry name" value="SGL"/>
</dbReference>